<sequence>MPPAKVRPPKYCHAKCRTSGYGSSQPAGKVQMLAFKDWGMSKMNVNTPGSMKPARTLVFRHCTKPPLRSNQHESSPSPIDLKISDARLELVAKVRSFGLFEGKYKSAEEDVLWRLEQHSIHVFGSILSRGSRLDYRSRRTCYFLALRRNLKALHPNFIWNTKKKVKLYILNLKNDAADASSMRWRLAWWAGLKKHESPKRKQYYTARWKARWGEGKRKGERVVVNRKFGGPIKPNMLCKGQKAMWKYMEREEAFEEVSNPTAEVIV</sequence>
<proteinExistence type="predicted"/>
<organism evidence="1 2">
    <name type="scientific">Mycena alexandri</name>
    <dbReference type="NCBI Taxonomy" id="1745969"/>
    <lineage>
        <taxon>Eukaryota</taxon>
        <taxon>Fungi</taxon>
        <taxon>Dikarya</taxon>
        <taxon>Basidiomycota</taxon>
        <taxon>Agaricomycotina</taxon>
        <taxon>Agaricomycetes</taxon>
        <taxon>Agaricomycetidae</taxon>
        <taxon>Agaricales</taxon>
        <taxon>Marasmiineae</taxon>
        <taxon>Mycenaceae</taxon>
        <taxon>Mycena</taxon>
    </lineage>
</organism>
<name>A0AAD6WQ11_9AGAR</name>
<evidence type="ECO:0000313" key="1">
    <source>
        <dbReference type="EMBL" id="KAJ7020947.1"/>
    </source>
</evidence>
<reference evidence="1" key="1">
    <citation type="submission" date="2023-03" db="EMBL/GenBank/DDBJ databases">
        <title>Massive genome expansion in bonnet fungi (Mycena s.s.) driven by repeated elements and novel gene families across ecological guilds.</title>
        <authorList>
            <consortium name="Lawrence Berkeley National Laboratory"/>
            <person name="Harder C.B."/>
            <person name="Miyauchi S."/>
            <person name="Viragh M."/>
            <person name="Kuo A."/>
            <person name="Thoen E."/>
            <person name="Andreopoulos B."/>
            <person name="Lu D."/>
            <person name="Skrede I."/>
            <person name="Drula E."/>
            <person name="Henrissat B."/>
            <person name="Morin E."/>
            <person name="Kohler A."/>
            <person name="Barry K."/>
            <person name="LaButti K."/>
            <person name="Morin E."/>
            <person name="Salamov A."/>
            <person name="Lipzen A."/>
            <person name="Mereny Z."/>
            <person name="Hegedus B."/>
            <person name="Baldrian P."/>
            <person name="Stursova M."/>
            <person name="Weitz H."/>
            <person name="Taylor A."/>
            <person name="Grigoriev I.V."/>
            <person name="Nagy L.G."/>
            <person name="Martin F."/>
            <person name="Kauserud H."/>
        </authorList>
    </citation>
    <scope>NUCLEOTIDE SEQUENCE</scope>
    <source>
        <strain evidence="1">CBHHK200</strain>
    </source>
</reference>
<accession>A0AAD6WQ11</accession>
<dbReference type="Proteomes" id="UP001218188">
    <property type="component" value="Unassembled WGS sequence"/>
</dbReference>
<keyword evidence="2" id="KW-1185">Reference proteome</keyword>
<evidence type="ECO:0000313" key="2">
    <source>
        <dbReference type="Proteomes" id="UP001218188"/>
    </source>
</evidence>
<gene>
    <name evidence="1" type="ORF">C8F04DRAFT_1196013</name>
</gene>
<dbReference type="EMBL" id="JARJCM010000246">
    <property type="protein sequence ID" value="KAJ7020947.1"/>
    <property type="molecule type" value="Genomic_DNA"/>
</dbReference>
<comment type="caution">
    <text evidence="1">The sequence shown here is derived from an EMBL/GenBank/DDBJ whole genome shotgun (WGS) entry which is preliminary data.</text>
</comment>
<dbReference type="AlphaFoldDB" id="A0AAD6WQ11"/>
<protein>
    <submittedName>
        <fullName evidence="1">Uncharacterized protein</fullName>
    </submittedName>
</protein>